<feature type="region of interest" description="Disordered" evidence="1">
    <location>
        <begin position="28"/>
        <end position="48"/>
    </location>
</feature>
<dbReference type="EMBL" id="JAERUA010000016">
    <property type="protein sequence ID" value="KAI1889338.1"/>
    <property type="molecule type" value="Genomic_DNA"/>
</dbReference>
<reference evidence="2" key="1">
    <citation type="submission" date="2021-01" db="EMBL/GenBank/DDBJ databases">
        <authorList>
            <person name="Zahm M."/>
            <person name="Roques C."/>
            <person name="Cabau C."/>
            <person name="Klopp C."/>
            <person name="Donnadieu C."/>
            <person name="Jouanno E."/>
            <person name="Lampietro C."/>
            <person name="Louis A."/>
            <person name="Herpin A."/>
            <person name="Echchiki A."/>
            <person name="Berthelot C."/>
            <person name="Parey E."/>
            <person name="Roest-Crollius H."/>
            <person name="Braasch I."/>
            <person name="Postlethwait J."/>
            <person name="Bobe J."/>
            <person name="Montfort J."/>
            <person name="Bouchez O."/>
            <person name="Begum T."/>
            <person name="Mejri S."/>
            <person name="Adams A."/>
            <person name="Chen W.-J."/>
            <person name="Guiguen Y."/>
        </authorList>
    </citation>
    <scope>NUCLEOTIDE SEQUENCE</scope>
    <source>
        <tissue evidence="2">Blood</tissue>
    </source>
</reference>
<evidence type="ECO:0000256" key="1">
    <source>
        <dbReference type="SAM" id="MobiDB-lite"/>
    </source>
</evidence>
<keyword evidence="3" id="KW-1185">Reference proteome</keyword>
<proteinExistence type="predicted"/>
<sequence>MRQRRFFPASSGSLLAFLRTSDRLSLATEEGKVQPVSTDTDSHRGTIWSNASTKKNWSWRTEHHQPPSTSSSLLLVSIQRARHGEYSSAR</sequence>
<name>A0A8T3D3Y2_9TELE</name>
<evidence type="ECO:0000313" key="2">
    <source>
        <dbReference type="EMBL" id="KAI1889338.1"/>
    </source>
</evidence>
<evidence type="ECO:0000313" key="3">
    <source>
        <dbReference type="Proteomes" id="UP000829720"/>
    </source>
</evidence>
<dbReference type="OrthoDB" id="10382984at2759"/>
<organism evidence="2 3">
    <name type="scientific">Albula goreensis</name>
    <dbReference type="NCBI Taxonomy" id="1534307"/>
    <lineage>
        <taxon>Eukaryota</taxon>
        <taxon>Metazoa</taxon>
        <taxon>Chordata</taxon>
        <taxon>Craniata</taxon>
        <taxon>Vertebrata</taxon>
        <taxon>Euteleostomi</taxon>
        <taxon>Actinopterygii</taxon>
        <taxon>Neopterygii</taxon>
        <taxon>Teleostei</taxon>
        <taxon>Albuliformes</taxon>
        <taxon>Albulidae</taxon>
        <taxon>Albula</taxon>
    </lineage>
</organism>
<dbReference type="AlphaFoldDB" id="A0A8T3D3Y2"/>
<comment type="caution">
    <text evidence="2">The sequence shown here is derived from an EMBL/GenBank/DDBJ whole genome shotgun (WGS) entry which is preliminary data.</text>
</comment>
<accession>A0A8T3D3Y2</accession>
<gene>
    <name evidence="2" type="ORF">AGOR_G00178220</name>
</gene>
<protein>
    <submittedName>
        <fullName evidence="2">Uncharacterized protein</fullName>
    </submittedName>
</protein>
<dbReference type="Proteomes" id="UP000829720">
    <property type="component" value="Unassembled WGS sequence"/>
</dbReference>